<protein>
    <submittedName>
        <fullName evidence="3">NUDIX domain-containing protein</fullName>
    </submittedName>
</protein>
<reference evidence="3" key="1">
    <citation type="journal article" date="2020" name="mSystems">
        <title>Genome- and Community-Level Interaction Insights into Carbon Utilization and Element Cycling Functions of Hydrothermarchaeota in Hydrothermal Sediment.</title>
        <authorList>
            <person name="Zhou Z."/>
            <person name="Liu Y."/>
            <person name="Xu W."/>
            <person name="Pan J."/>
            <person name="Luo Z.H."/>
            <person name="Li M."/>
        </authorList>
    </citation>
    <scope>NUCLEOTIDE SEQUENCE [LARGE SCALE GENOMIC DNA]</scope>
    <source>
        <strain evidence="3">SpSt-508</strain>
    </source>
</reference>
<dbReference type="GO" id="GO:0016787">
    <property type="term" value="F:hydrolase activity"/>
    <property type="evidence" value="ECO:0007669"/>
    <property type="project" value="UniProtKB-KW"/>
</dbReference>
<dbReference type="InterPro" id="IPR020084">
    <property type="entry name" value="NUDIX_hydrolase_CS"/>
</dbReference>
<dbReference type="AlphaFoldDB" id="A0A7C4LKW7"/>
<dbReference type="PANTHER" id="PTHR10885">
    <property type="entry name" value="ISOPENTENYL-DIPHOSPHATE DELTA-ISOMERASE"/>
    <property type="match status" value="1"/>
</dbReference>
<keyword evidence="1" id="KW-0378">Hydrolase</keyword>
<feature type="domain" description="Nudix hydrolase" evidence="2">
    <location>
        <begin position="29"/>
        <end position="156"/>
    </location>
</feature>
<dbReference type="InterPro" id="IPR000086">
    <property type="entry name" value="NUDIX_hydrolase_dom"/>
</dbReference>
<comment type="caution">
    <text evidence="3">The sequence shown here is derived from an EMBL/GenBank/DDBJ whole genome shotgun (WGS) entry which is preliminary data.</text>
</comment>
<dbReference type="PROSITE" id="PS51462">
    <property type="entry name" value="NUDIX"/>
    <property type="match status" value="1"/>
</dbReference>
<name>A0A7C4LKW7_9PLAN</name>
<accession>A0A7C4LKW7</accession>
<gene>
    <name evidence="3" type="ORF">ENS64_07715</name>
</gene>
<proteinExistence type="predicted"/>
<organism evidence="3">
    <name type="scientific">Schlesneria paludicola</name>
    <dbReference type="NCBI Taxonomy" id="360056"/>
    <lineage>
        <taxon>Bacteria</taxon>
        <taxon>Pseudomonadati</taxon>
        <taxon>Planctomycetota</taxon>
        <taxon>Planctomycetia</taxon>
        <taxon>Planctomycetales</taxon>
        <taxon>Planctomycetaceae</taxon>
        <taxon>Schlesneria</taxon>
    </lineage>
</organism>
<dbReference type="Gene3D" id="3.90.79.10">
    <property type="entry name" value="Nucleoside Triphosphate Pyrophosphohydrolase"/>
    <property type="match status" value="1"/>
</dbReference>
<dbReference type="SUPFAM" id="SSF55811">
    <property type="entry name" value="Nudix"/>
    <property type="match status" value="1"/>
</dbReference>
<dbReference type="PANTHER" id="PTHR10885:SF0">
    <property type="entry name" value="ISOPENTENYL-DIPHOSPHATE DELTA-ISOMERASE"/>
    <property type="match status" value="1"/>
</dbReference>
<dbReference type="Pfam" id="PF00293">
    <property type="entry name" value="NUDIX"/>
    <property type="match status" value="1"/>
</dbReference>
<dbReference type="CDD" id="cd04692">
    <property type="entry name" value="NUDIX_Hydrolase"/>
    <property type="match status" value="1"/>
</dbReference>
<dbReference type="EMBL" id="DSVQ01000012">
    <property type="protein sequence ID" value="HGT39136.1"/>
    <property type="molecule type" value="Genomic_DNA"/>
</dbReference>
<evidence type="ECO:0000259" key="2">
    <source>
        <dbReference type="PROSITE" id="PS51462"/>
    </source>
</evidence>
<sequence>MHEELFDVVDDADRVIGQAPRSQVHARRWLHRAVHVFVFNPRGDVLIQKRSAGKDEYPLRYTSSASGHLHAGEDYLSAAHRELDEELGLSGGLEFLWKFPAGPETSYEHSALYRTVTAQSPAFDPREIAAGEWVSPERLTAWIAAAPEDFTPCFRTLWTWYAGEMLRHATKGGA</sequence>
<dbReference type="InterPro" id="IPR015797">
    <property type="entry name" value="NUDIX_hydrolase-like_dom_sf"/>
</dbReference>
<evidence type="ECO:0000313" key="3">
    <source>
        <dbReference type="EMBL" id="HGT39136.1"/>
    </source>
</evidence>
<evidence type="ECO:0000256" key="1">
    <source>
        <dbReference type="ARBA" id="ARBA00022801"/>
    </source>
</evidence>
<dbReference type="PROSITE" id="PS00893">
    <property type="entry name" value="NUDIX_BOX"/>
    <property type="match status" value="1"/>
</dbReference>